<dbReference type="GO" id="GO:0140358">
    <property type="term" value="F:P-type transmembrane transporter activity"/>
    <property type="evidence" value="ECO:0007669"/>
    <property type="project" value="InterPro"/>
</dbReference>
<dbReference type="InterPro" id="IPR001757">
    <property type="entry name" value="P_typ_ATPase"/>
</dbReference>
<keyword evidence="5" id="KW-0460">Magnesium</keyword>
<evidence type="ECO:0000256" key="5">
    <source>
        <dbReference type="ARBA" id="ARBA00022842"/>
    </source>
</evidence>
<dbReference type="SUPFAM" id="SSF56784">
    <property type="entry name" value="HAD-like"/>
    <property type="match status" value="1"/>
</dbReference>
<evidence type="ECO:0000256" key="3">
    <source>
        <dbReference type="ARBA" id="ARBA00022741"/>
    </source>
</evidence>
<dbReference type="GO" id="GO:0046872">
    <property type="term" value="F:metal ion binding"/>
    <property type="evidence" value="ECO:0007669"/>
    <property type="project" value="UniProtKB-KW"/>
</dbReference>
<dbReference type="PANTHER" id="PTHR45630">
    <property type="entry name" value="CATION-TRANSPORTING ATPASE-RELATED"/>
    <property type="match status" value="1"/>
</dbReference>
<evidence type="ECO:0000256" key="4">
    <source>
        <dbReference type="ARBA" id="ARBA00022840"/>
    </source>
</evidence>
<dbReference type="InterPro" id="IPR023214">
    <property type="entry name" value="HAD_sf"/>
</dbReference>
<reference evidence="8 9" key="1">
    <citation type="journal article" date="2017" name="Mycologia">
        <title>Bifiguratus adelaidae, gen. et sp. nov., a new member of Mucoromycotina in endophytic and soil-dwelling habitats.</title>
        <authorList>
            <person name="Torres-Cruz T.J."/>
            <person name="Billingsley Tobias T.L."/>
            <person name="Almatruk M."/>
            <person name="Hesse C."/>
            <person name="Kuske C.R."/>
            <person name="Desiro A."/>
            <person name="Benucci G.M."/>
            <person name="Bonito G."/>
            <person name="Stajich J.E."/>
            <person name="Dunlap C."/>
            <person name="Arnold A.E."/>
            <person name="Porras-Alfaro A."/>
        </authorList>
    </citation>
    <scope>NUCLEOTIDE SEQUENCE [LARGE SCALE GENOMIC DNA]</scope>
    <source>
        <strain evidence="8 9">AZ0501</strain>
    </source>
</reference>
<sequence length="257" mass="28690">MITGDNALTIIHIAKVSGMMPENSRVLMGGIDKVTKEFGWTDVDTGESCDVDHVLANRAFAEQPLELVVTGRGFDALVEMNKIHIRVCGRIGPDGKVNIVKLHMEYATTAMCGDGTNDCGALREAHVGLALSEAEASIVSPFSSSNRSVWSAVELIRQGRAALATSFSGYKFLILYSQILIMCKCFTLYYSLAFNQNTFLFMDAWIAWLLGDNYEIQTLAFFLIPQIIGAALAVNFGYLYRRLWYFNWALLFYCRPF</sequence>
<protein>
    <recommendedName>
        <fullName evidence="10">Cation-transporting P-type ATPase C-terminal domain-containing protein</fullName>
    </recommendedName>
</protein>
<keyword evidence="9" id="KW-1185">Reference proteome</keyword>
<comment type="caution">
    <text evidence="8">The sequence shown here is derived from an EMBL/GenBank/DDBJ whole genome shotgun (WGS) entry which is preliminary data.</text>
</comment>
<dbReference type="Proteomes" id="UP000242875">
    <property type="component" value="Unassembled WGS sequence"/>
</dbReference>
<organism evidence="8 9">
    <name type="scientific">Bifiguratus adelaidae</name>
    <dbReference type="NCBI Taxonomy" id="1938954"/>
    <lineage>
        <taxon>Eukaryota</taxon>
        <taxon>Fungi</taxon>
        <taxon>Fungi incertae sedis</taxon>
        <taxon>Mucoromycota</taxon>
        <taxon>Mucoromycotina</taxon>
        <taxon>Endogonomycetes</taxon>
        <taxon>Endogonales</taxon>
        <taxon>Endogonales incertae sedis</taxon>
        <taxon>Bifiguratus</taxon>
    </lineage>
</organism>
<evidence type="ECO:0000256" key="1">
    <source>
        <dbReference type="ARBA" id="ARBA00004141"/>
    </source>
</evidence>
<keyword evidence="7" id="KW-0812">Transmembrane</keyword>
<keyword evidence="4" id="KW-0067">ATP-binding</keyword>
<keyword evidence="6" id="KW-1278">Translocase</keyword>
<evidence type="ECO:0000256" key="2">
    <source>
        <dbReference type="ARBA" id="ARBA00022723"/>
    </source>
</evidence>
<feature type="transmembrane region" description="Helical" evidence="7">
    <location>
        <begin position="219"/>
        <end position="240"/>
    </location>
</feature>
<dbReference type="PANTHER" id="PTHR45630:SF11">
    <property type="entry name" value="CATION-TRANSPORTING P-TYPE ATPASE N-TERMINAL DOMAIN-CONTAINING PROTEIN"/>
    <property type="match status" value="1"/>
</dbReference>
<evidence type="ECO:0000256" key="6">
    <source>
        <dbReference type="ARBA" id="ARBA00022967"/>
    </source>
</evidence>
<dbReference type="NCBIfam" id="TIGR01494">
    <property type="entry name" value="ATPase_P-type"/>
    <property type="match status" value="1"/>
</dbReference>
<dbReference type="AlphaFoldDB" id="A0A261XYM0"/>
<dbReference type="GO" id="GO:0016020">
    <property type="term" value="C:membrane"/>
    <property type="evidence" value="ECO:0007669"/>
    <property type="project" value="UniProtKB-SubCell"/>
</dbReference>
<accession>A0A261XYM0</accession>
<dbReference type="GO" id="GO:0019829">
    <property type="term" value="F:ATPase-coupled monoatomic cation transmembrane transporter activity"/>
    <property type="evidence" value="ECO:0007669"/>
    <property type="project" value="TreeGrafter"/>
</dbReference>
<comment type="subcellular location">
    <subcellularLocation>
        <location evidence="1">Membrane</location>
        <topology evidence="1">Multi-pass membrane protein</topology>
    </subcellularLocation>
</comment>
<dbReference type="GO" id="GO:0016887">
    <property type="term" value="F:ATP hydrolysis activity"/>
    <property type="evidence" value="ECO:0007669"/>
    <property type="project" value="InterPro"/>
</dbReference>
<dbReference type="Gene3D" id="3.40.50.1000">
    <property type="entry name" value="HAD superfamily/HAD-like"/>
    <property type="match status" value="1"/>
</dbReference>
<evidence type="ECO:0000313" key="8">
    <source>
        <dbReference type="EMBL" id="OZJ03469.1"/>
    </source>
</evidence>
<proteinExistence type="predicted"/>
<dbReference type="OrthoDB" id="48943at2759"/>
<keyword evidence="3" id="KW-0547">Nucleotide-binding</keyword>
<keyword evidence="2" id="KW-0479">Metal-binding</keyword>
<dbReference type="EMBL" id="MVBO01000084">
    <property type="protein sequence ID" value="OZJ03469.1"/>
    <property type="molecule type" value="Genomic_DNA"/>
</dbReference>
<dbReference type="GO" id="GO:0005524">
    <property type="term" value="F:ATP binding"/>
    <property type="evidence" value="ECO:0007669"/>
    <property type="project" value="UniProtKB-KW"/>
</dbReference>
<evidence type="ECO:0000256" key="7">
    <source>
        <dbReference type="SAM" id="Phobius"/>
    </source>
</evidence>
<gene>
    <name evidence="8" type="ORF">BZG36_02723</name>
</gene>
<evidence type="ECO:0008006" key="10">
    <source>
        <dbReference type="Google" id="ProtNLM"/>
    </source>
</evidence>
<name>A0A261XYM0_9FUNG</name>
<feature type="transmembrane region" description="Helical" evidence="7">
    <location>
        <begin position="173"/>
        <end position="192"/>
    </location>
</feature>
<keyword evidence="7" id="KW-1133">Transmembrane helix</keyword>
<keyword evidence="7" id="KW-0472">Membrane</keyword>
<dbReference type="InterPro" id="IPR036412">
    <property type="entry name" value="HAD-like_sf"/>
</dbReference>
<evidence type="ECO:0000313" key="9">
    <source>
        <dbReference type="Proteomes" id="UP000242875"/>
    </source>
</evidence>
<dbReference type="InterPro" id="IPR006544">
    <property type="entry name" value="P-type_TPase_V"/>
</dbReference>